<feature type="compositionally biased region" description="Basic and acidic residues" evidence="1">
    <location>
        <begin position="171"/>
        <end position="180"/>
    </location>
</feature>
<dbReference type="Gramene" id="rna47216">
    <property type="protein sequence ID" value="RHN40965.1"/>
    <property type="gene ID" value="gene47216"/>
</dbReference>
<gene>
    <name evidence="4" type="primary">25502562</name>
    <name evidence="2" type="ordered locus">MTR_8g464490</name>
    <name evidence="3" type="ORF">MtrunA17_Chr8g0360801</name>
</gene>
<evidence type="ECO:0000313" key="5">
    <source>
        <dbReference type="Proteomes" id="UP000002051"/>
    </source>
</evidence>
<reference evidence="2 5" key="2">
    <citation type="journal article" date="2014" name="BMC Genomics">
        <title>An improved genome release (version Mt4.0) for the model legume Medicago truncatula.</title>
        <authorList>
            <person name="Tang H."/>
            <person name="Krishnakumar V."/>
            <person name="Bidwell S."/>
            <person name="Rosen B."/>
            <person name="Chan A."/>
            <person name="Zhou S."/>
            <person name="Gentzbittel L."/>
            <person name="Childs K.L."/>
            <person name="Yandell M."/>
            <person name="Gundlach H."/>
            <person name="Mayer K.F."/>
            <person name="Schwartz D.C."/>
            <person name="Town C.D."/>
        </authorList>
    </citation>
    <scope>GENOME REANNOTATION</scope>
    <source>
        <strain evidence="2">A17</strain>
        <strain evidence="4 5">cv. Jemalong A17</strain>
    </source>
</reference>
<reference evidence="6" key="4">
    <citation type="journal article" date="2018" name="Nat. Plants">
        <title>Whole-genome landscape of Medicago truncatula symbiotic genes.</title>
        <authorList>
            <person name="Pecrix Y."/>
            <person name="Staton S.E."/>
            <person name="Sallet E."/>
            <person name="Lelandais-Briere C."/>
            <person name="Moreau S."/>
            <person name="Carrere S."/>
            <person name="Blein T."/>
            <person name="Jardinaud M.F."/>
            <person name="Latrasse D."/>
            <person name="Zouine M."/>
            <person name="Zahm M."/>
            <person name="Kreplak J."/>
            <person name="Mayjonade B."/>
            <person name="Satge C."/>
            <person name="Perez M."/>
            <person name="Cauet S."/>
            <person name="Marande W."/>
            <person name="Chantry-Darmon C."/>
            <person name="Lopez-Roques C."/>
            <person name="Bouchez O."/>
            <person name="Berard A."/>
            <person name="Debelle F."/>
            <person name="Munos S."/>
            <person name="Bendahmane A."/>
            <person name="Berges H."/>
            <person name="Niebel A."/>
            <person name="Buitink J."/>
            <person name="Frugier F."/>
            <person name="Benhamed M."/>
            <person name="Crespi M."/>
            <person name="Gouzy J."/>
            <person name="Gamas P."/>
        </authorList>
    </citation>
    <scope>NUCLEOTIDE SEQUENCE [LARGE SCALE GENOMIC DNA]</scope>
    <source>
        <strain evidence="6">cv. Jemalong A17</strain>
    </source>
</reference>
<dbReference type="Proteomes" id="UP000002051">
    <property type="component" value="Chromosome 8"/>
</dbReference>
<reference evidence="2 5" key="1">
    <citation type="journal article" date="2011" name="Nature">
        <title>The Medicago genome provides insight into the evolution of rhizobial symbioses.</title>
        <authorList>
            <person name="Young N.D."/>
            <person name="Debelle F."/>
            <person name="Oldroyd G.E."/>
            <person name="Geurts R."/>
            <person name="Cannon S.B."/>
            <person name="Udvardi M.K."/>
            <person name="Benedito V.A."/>
            <person name="Mayer K.F."/>
            <person name="Gouzy J."/>
            <person name="Schoof H."/>
            <person name="Van de Peer Y."/>
            <person name="Proost S."/>
            <person name="Cook D.R."/>
            <person name="Meyers B.C."/>
            <person name="Spannagl M."/>
            <person name="Cheung F."/>
            <person name="De Mita S."/>
            <person name="Krishnakumar V."/>
            <person name="Gundlach H."/>
            <person name="Zhou S."/>
            <person name="Mudge J."/>
            <person name="Bharti A.K."/>
            <person name="Murray J.D."/>
            <person name="Naoumkina M.A."/>
            <person name="Rosen B."/>
            <person name="Silverstein K.A."/>
            <person name="Tang H."/>
            <person name="Rombauts S."/>
            <person name="Zhao P.X."/>
            <person name="Zhou P."/>
            <person name="Barbe V."/>
            <person name="Bardou P."/>
            <person name="Bechner M."/>
            <person name="Bellec A."/>
            <person name="Berger A."/>
            <person name="Berges H."/>
            <person name="Bidwell S."/>
            <person name="Bisseling T."/>
            <person name="Choisne N."/>
            <person name="Couloux A."/>
            <person name="Denny R."/>
            <person name="Deshpande S."/>
            <person name="Dai X."/>
            <person name="Doyle J.J."/>
            <person name="Dudez A.M."/>
            <person name="Farmer A.D."/>
            <person name="Fouteau S."/>
            <person name="Franken C."/>
            <person name="Gibelin C."/>
            <person name="Gish J."/>
            <person name="Goldstein S."/>
            <person name="Gonzalez A.J."/>
            <person name="Green P.J."/>
            <person name="Hallab A."/>
            <person name="Hartog M."/>
            <person name="Hua A."/>
            <person name="Humphray S.J."/>
            <person name="Jeong D.H."/>
            <person name="Jing Y."/>
            <person name="Jocker A."/>
            <person name="Kenton S.M."/>
            <person name="Kim D.J."/>
            <person name="Klee K."/>
            <person name="Lai H."/>
            <person name="Lang C."/>
            <person name="Lin S."/>
            <person name="Macmil S.L."/>
            <person name="Magdelenat G."/>
            <person name="Matthews L."/>
            <person name="McCorrison J."/>
            <person name="Monaghan E.L."/>
            <person name="Mun J.H."/>
            <person name="Najar F.Z."/>
            <person name="Nicholson C."/>
            <person name="Noirot C."/>
            <person name="O'Bleness M."/>
            <person name="Paule C.R."/>
            <person name="Poulain J."/>
            <person name="Prion F."/>
            <person name="Qin B."/>
            <person name="Qu C."/>
            <person name="Retzel E.F."/>
            <person name="Riddle C."/>
            <person name="Sallet E."/>
            <person name="Samain S."/>
            <person name="Samson N."/>
            <person name="Sanders I."/>
            <person name="Saurat O."/>
            <person name="Scarpelli C."/>
            <person name="Schiex T."/>
            <person name="Segurens B."/>
            <person name="Severin A.J."/>
            <person name="Sherrier D.J."/>
            <person name="Shi R."/>
            <person name="Sims S."/>
            <person name="Singer S.R."/>
            <person name="Sinharoy S."/>
            <person name="Sterck L."/>
            <person name="Viollet A."/>
            <person name="Wang B.B."/>
            <person name="Wang K."/>
            <person name="Wang M."/>
            <person name="Wang X."/>
            <person name="Warfsmann J."/>
            <person name="Weissenbach J."/>
            <person name="White D.D."/>
            <person name="White J.D."/>
            <person name="Wiley G.B."/>
            <person name="Wincker P."/>
            <person name="Xing Y."/>
            <person name="Yang L."/>
            <person name="Yao Z."/>
            <person name="Ying F."/>
            <person name="Zhai J."/>
            <person name="Zhou L."/>
            <person name="Zuber A."/>
            <person name="Denarie J."/>
            <person name="Dixon R.A."/>
            <person name="May G.D."/>
            <person name="Schwartz D.C."/>
            <person name="Rogers J."/>
            <person name="Quetier F."/>
            <person name="Town C.D."/>
            <person name="Roe B.A."/>
        </authorList>
    </citation>
    <scope>NUCLEOTIDE SEQUENCE [LARGE SCALE GENOMIC DNA]</scope>
    <source>
        <strain evidence="2">A17</strain>
        <strain evidence="4 5">cv. Jemalong A17</strain>
    </source>
</reference>
<dbReference type="Proteomes" id="UP000265566">
    <property type="component" value="Chromosome 8"/>
</dbReference>
<dbReference type="EnsemblPlants" id="KEH19593">
    <property type="protein sequence ID" value="KEH19593"/>
    <property type="gene ID" value="MTR_8g464490"/>
</dbReference>
<evidence type="ECO:0000256" key="1">
    <source>
        <dbReference type="SAM" id="MobiDB-lite"/>
    </source>
</evidence>
<reference evidence="3" key="5">
    <citation type="journal article" date="2018" name="Nat. Plants">
        <title>Whole-genome landscape of Medicago truncatula symbiotic genes.</title>
        <authorList>
            <person name="Pecrix Y."/>
            <person name="Gamas P."/>
            <person name="Carrere S."/>
        </authorList>
    </citation>
    <scope>NUCLEOTIDE SEQUENCE</scope>
    <source>
        <tissue evidence="3">Leaves</tissue>
    </source>
</reference>
<feature type="region of interest" description="Disordered" evidence="1">
    <location>
        <begin position="329"/>
        <end position="349"/>
    </location>
</feature>
<feature type="region of interest" description="Disordered" evidence="1">
    <location>
        <begin position="159"/>
        <end position="184"/>
    </location>
</feature>
<dbReference type="EMBL" id="PSQE01000008">
    <property type="protein sequence ID" value="RHN40965.1"/>
    <property type="molecule type" value="Genomic_DNA"/>
</dbReference>
<accession>A0A072TRW5</accession>
<reference evidence="4" key="3">
    <citation type="submission" date="2015-04" db="UniProtKB">
        <authorList>
            <consortium name="EnsemblPlants"/>
        </authorList>
    </citation>
    <scope>IDENTIFICATION</scope>
    <source>
        <strain evidence="4">cv. Jemalong A17</strain>
    </source>
</reference>
<dbReference type="OrthoDB" id="1923324at2759"/>
<protein>
    <submittedName>
        <fullName evidence="2 4">Uncharacterized protein</fullName>
    </submittedName>
</protein>
<feature type="region of interest" description="Disordered" evidence="1">
    <location>
        <begin position="238"/>
        <end position="258"/>
    </location>
</feature>
<dbReference type="HOGENOM" id="CLU_480140_0_0_1"/>
<organism evidence="2 5">
    <name type="scientific">Medicago truncatula</name>
    <name type="common">Barrel medic</name>
    <name type="synonym">Medicago tribuloides</name>
    <dbReference type="NCBI Taxonomy" id="3880"/>
    <lineage>
        <taxon>Eukaryota</taxon>
        <taxon>Viridiplantae</taxon>
        <taxon>Streptophyta</taxon>
        <taxon>Embryophyta</taxon>
        <taxon>Tracheophyta</taxon>
        <taxon>Spermatophyta</taxon>
        <taxon>Magnoliopsida</taxon>
        <taxon>eudicotyledons</taxon>
        <taxon>Gunneridae</taxon>
        <taxon>Pentapetalae</taxon>
        <taxon>rosids</taxon>
        <taxon>fabids</taxon>
        <taxon>Fabales</taxon>
        <taxon>Fabaceae</taxon>
        <taxon>Papilionoideae</taxon>
        <taxon>50 kb inversion clade</taxon>
        <taxon>NPAAA clade</taxon>
        <taxon>Hologalegina</taxon>
        <taxon>IRL clade</taxon>
        <taxon>Trifolieae</taxon>
        <taxon>Medicago</taxon>
    </lineage>
</organism>
<sequence length="462" mass="50610">MEASKKNVIFIDHWAFLEHFEAPMWADLIFEANSGYENITDDDWFNESHPFHQLSARELKSKFAHSGEEAVTSPALPSSVSKSRGKHYINKNWGKGVNLNVLLDKQQGLSKGRCLKQGSSFGHEVKVKSTSNVSRTNGLMSEKSGLTFEHNTRGKATSKASCNLVGSSSSMDKKNYERSTRSMVTSENMMPKKDYKGHKKVSCDEKSKSSSVRSVSFGRSAVTVEASRVVQDQHKYMEVSSKPCDQKSGSSSVNSINLGKTHVTPKAEMDVGNIKSRGRTLSSGKSSVGSCSNPSYEVKFVSKQQRQKITDKKVVGSMNLADKNRCNVGNKSKTSSIKVEGKETGSTKGSNISVAKSLVKSRSVSSSTMLPGKVNKKNSTVGKKEAFDKGKENATRKLTVNKNCNEKGVLARGILKSQKAREHNCQHKDDKAGSAALTILGKVNDQREAKNPGNPARRIYLR</sequence>
<dbReference type="EMBL" id="CM001224">
    <property type="protein sequence ID" value="KEH19593.1"/>
    <property type="molecule type" value="Genomic_DNA"/>
</dbReference>
<dbReference type="AlphaFoldDB" id="A0A072TRW5"/>
<proteinExistence type="predicted"/>
<evidence type="ECO:0000313" key="3">
    <source>
        <dbReference type="EMBL" id="RHN40965.1"/>
    </source>
</evidence>
<evidence type="ECO:0000313" key="6">
    <source>
        <dbReference type="Proteomes" id="UP000265566"/>
    </source>
</evidence>
<name>A0A072TRW5_MEDTR</name>
<evidence type="ECO:0000313" key="4">
    <source>
        <dbReference type="EnsemblPlants" id="KEH19593"/>
    </source>
</evidence>
<feature type="compositionally biased region" description="Polar residues" evidence="1">
    <location>
        <begin position="247"/>
        <end position="258"/>
    </location>
</feature>
<keyword evidence="5" id="KW-1185">Reference proteome</keyword>
<feature type="compositionally biased region" description="Polar residues" evidence="1">
    <location>
        <begin position="159"/>
        <end position="170"/>
    </location>
</feature>
<evidence type="ECO:0000313" key="2">
    <source>
        <dbReference type="EMBL" id="KEH19593.1"/>
    </source>
</evidence>
<dbReference type="KEGG" id="mtr:25502562"/>